<dbReference type="EMBL" id="MWAK01000273">
    <property type="protein sequence ID" value="OPZ90306.1"/>
    <property type="molecule type" value="Genomic_DNA"/>
</dbReference>
<dbReference type="AlphaFoldDB" id="A0A1V5MAW5"/>
<reference evidence="3 4" key="1">
    <citation type="submission" date="2017-02" db="EMBL/GenBank/DDBJ databases">
        <title>Delving into the versatile metabolic prowess of the omnipresent phylum Bacteroidetes.</title>
        <authorList>
            <person name="Nobu M.K."/>
            <person name="Mei R."/>
            <person name="Narihiro T."/>
            <person name="Kuroda K."/>
            <person name="Liu W.-T."/>
        </authorList>
    </citation>
    <scope>NUCLEOTIDE SEQUENCE [LARGE SCALE GENOMIC DNA]</scope>
    <source>
        <strain evidence="3">ADurb.Bin417</strain>
    </source>
</reference>
<feature type="domain" description="Calcineurin-like phosphoesterase" evidence="2">
    <location>
        <begin position="53"/>
        <end position="235"/>
    </location>
</feature>
<dbReference type="Gene3D" id="3.60.21.10">
    <property type="match status" value="1"/>
</dbReference>
<feature type="signal peptide" evidence="1">
    <location>
        <begin position="1"/>
        <end position="27"/>
    </location>
</feature>
<dbReference type="GO" id="GO:0016787">
    <property type="term" value="F:hydrolase activity"/>
    <property type="evidence" value="ECO:0007669"/>
    <property type="project" value="InterPro"/>
</dbReference>
<accession>A0A1V5MAW5</accession>
<gene>
    <name evidence="3" type="ORF">BWY73_01344</name>
</gene>
<dbReference type="InterPro" id="IPR004843">
    <property type="entry name" value="Calcineurin-like_PHP"/>
</dbReference>
<proteinExistence type="predicted"/>
<organism evidence="3 4">
    <name type="scientific">candidate division TA06 bacterium ADurb.Bin417</name>
    <dbReference type="NCBI Taxonomy" id="1852828"/>
    <lineage>
        <taxon>Bacteria</taxon>
        <taxon>Bacteria division TA06</taxon>
    </lineage>
</organism>
<evidence type="ECO:0000259" key="2">
    <source>
        <dbReference type="Pfam" id="PF00149"/>
    </source>
</evidence>
<dbReference type="Proteomes" id="UP000485484">
    <property type="component" value="Unassembled WGS sequence"/>
</dbReference>
<dbReference type="PANTHER" id="PTHR43143:SF1">
    <property type="entry name" value="SERINE_THREONINE-PROTEIN PHOSPHATASE CPPED1"/>
    <property type="match status" value="1"/>
</dbReference>
<feature type="chain" id="PRO_5012686287" evidence="1">
    <location>
        <begin position="28"/>
        <end position="305"/>
    </location>
</feature>
<comment type="caution">
    <text evidence="3">The sequence shown here is derived from an EMBL/GenBank/DDBJ whole genome shotgun (WGS) entry which is preliminary data.</text>
</comment>
<dbReference type="SUPFAM" id="SSF56300">
    <property type="entry name" value="Metallo-dependent phosphatases"/>
    <property type="match status" value="1"/>
</dbReference>
<protein>
    <submittedName>
        <fullName evidence="3">Calcineurin-like phosphoesterase</fullName>
    </submittedName>
</protein>
<sequence>MRRMNQQLARFGLALLLTLLLSAEARADFRFVSLADSRGTSSDTPVNVEVLGRIAQLVTAEKPALVVFGGDTISGGEKLNEKTIRNQYRTWKETMRPVYEAGIPVYVIPGNHEMKGGRRHQELFREAFASNPDNGPARGQKTAFSLDYDIARFICLDTVNPDTPHRLLPEQTAWLDGQLASSRQTHIFVFGHDPAYPVGPHQGASLDKYPAERDSFWTRLVKYRVPAYLCGHEHLYNRSRPEGVYQVINGTCGAPFRKRYAGEFYHYVVVDVGVNRISFTVKDDQGKVRDQFEWTRPVPVPASSK</sequence>
<evidence type="ECO:0000313" key="3">
    <source>
        <dbReference type="EMBL" id="OPZ90306.1"/>
    </source>
</evidence>
<evidence type="ECO:0000313" key="4">
    <source>
        <dbReference type="Proteomes" id="UP000485484"/>
    </source>
</evidence>
<evidence type="ECO:0000256" key="1">
    <source>
        <dbReference type="SAM" id="SignalP"/>
    </source>
</evidence>
<dbReference type="InterPro" id="IPR029052">
    <property type="entry name" value="Metallo-depent_PP-like"/>
</dbReference>
<name>A0A1V5MAW5_UNCT6</name>
<keyword evidence="1" id="KW-0732">Signal</keyword>
<dbReference type="PANTHER" id="PTHR43143">
    <property type="entry name" value="METALLOPHOSPHOESTERASE, CALCINEURIN SUPERFAMILY"/>
    <property type="match status" value="1"/>
</dbReference>
<dbReference type="Pfam" id="PF00149">
    <property type="entry name" value="Metallophos"/>
    <property type="match status" value="1"/>
</dbReference>
<dbReference type="InterPro" id="IPR051918">
    <property type="entry name" value="STPP_CPPED1"/>
</dbReference>